<dbReference type="Pfam" id="PF00326">
    <property type="entry name" value="Peptidase_S9"/>
    <property type="match status" value="1"/>
</dbReference>
<organism evidence="3 4">
    <name type="scientific">Rudaeicoccus suwonensis</name>
    <dbReference type="NCBI Taxonomy" id="657409"/>
    <lineage>
        <taxon>Bacteria</taxon>
        <taxon>Bacillati</taxon>
        <taxon>Actinomycetota</taxon>
        <taxon>Actinomycetes</taxon>
        <taxon>Micrococcales</taxon>
        <taxon>Dermacoccaceae</taxon>
        <taxon>Rudaeicoccus</taxon>
    </lineage>
</organism>
<dbReference type="RefSeq" id="WP_145225041.1">
    <property type="nucleotide sequence ID" value="NZ_VIVQ01000001.1"/>
</dbReference>
<dbReference type="GO" id="GO:0004177">
    <property type="term" value="F:aminopeptidase activity"/>
    <property type="evidence" value="ECO:0007669"/>
    <property type="project" value="UniProtKB-KW"/>
</dbReference>
<evidence type="ECO:0000256" key="1">
    <source>
        <dbReference type="SAM" id="MobiDB-lite"/>
    </source>
</evidence>
<evidence type="ECO:0000313" key="3">
    <source>
        <dbReference type="EMBL" id="TWE11644.1"/>
    </source>
</evidence>
<feature type="domain" description="Peptidase S9 prolyl oligopeptidase catalytic" evidence="2">
    <location>
        <begin position="416"/>
        <end position="623"/>
    </location>
</feature>
<accession>A0A561E7Q5</accession>
<evidence type="ECO:0000259" key="2">
    <source>
        <dbReference type="Pfam" id="PF00326"/>
    </source>
</evidence>
<proteinExistence type="predicted"/>
<dbReference type="Gene3D" id="3.40.50.1820">
    <property type="entry name" value="alpha/beta hydrolase"/>
    <property type="match status" value="1"/>
</dbReference>
<dbReference type="EMBL" id="VIVQ01000001">
    <property type="protein sequence ID" value="TWE11644.1"/>
    <property type="molecule type" value="Genomic_DNA"/>
</dbReference>
<keyword evidence="3" id="KW-0645">Protease</keyword>
<sequence length="638" mass="68648">MTTAAYGSWTSPLTTAELTSSGVGLSEVQVDGHDAYWLESRPSEGGRTTLMRLRGGEAVEMTPAPAHVRSMVHEYGGRPYAVGGGVVVFSDVRDGRLWLIEEDAAPRAITVDLGGPVLRYADLEVDAARRRVLAVREDHRGDGEAVNTIVSVDLDGAPGEGSVLVDGSDFVAAPRLSPDGARMAWLTWQHPSMPWDATVLWVGDHDAGGASALVGQDAPQSVAEIGWLADGSLAYSTDISGYWNLHVDGQSIHPVDNDCADPAWVFGIRGWCELPDGRIALRVWRDGRAHVALVHRDGQAAVELGAALATVDSMAVWRQSLLLKAGFDDRSAALITLDPNRPGDSERHIIRDSSTRQADPAYVPTPEPVTWTNAAGHEVHGFYYAPRNPLFDGPADERPPLLVASHGGPTSMSPPEYSSLFAFWTSRGIAILDVNYGGSTGRGRAYRERLQSNWGVVDVDDCCSGAQSLADRGLVDGHRMAIFGGSAGGFTTLACLAFRDTFAMGISLYGIGDLETLVRDTHKFESRYCDGLIGPYPQQRELYVERSPINHVDDLDCAMLLLQGADDKVVPPNQATAMADAVRAKGKPVALQIYDGEGHGFRDATNIRASYEAMLSFMGQVFGFTPADDLAPLHVDNL</sequence>
<keyword evidence="3" id="KW-0031">Aminopeptidase</keyword>
<dbReference type="SUPFAM" id="SSF69304">
    <property type="entry name" value="Tricorn protease N-terminal domain"/>
    <property type="match status" value="1"/>
</dbReference>
<dbReference type="GO" id="GO:0006508">
    <property type="term" value="P:proteolysis"/>
    <property type="evidence" value="ECO:0007669"/>
    <property type="project" value="InterPro"/>
</dbReference>
<reference evidence="3 4" key="1">
    <citation type="submission" date="2019-06" db="EMBL/GenBank/DDBJ databases">
        <title>Sequencing the genomes of 1000 actinobacteria strains.</title>
        <authorList>
            <person name="Klenk H.-P."/>
        </authorList>
    </citation>
    <scope>NUCLEOTIDE SEQUENCE [LARGE SCALE GENOMIC DNA]</scope>
    <source>
        <strain evidence="3 4">DSM 19560</strain>
    </source>
</reference>
<dbReference type="InterPro" id="IPR029058">
    <property type="entry name" value="AB_hydrolase_fold"/>
</dbReference>
<dbReference type="Proteomes" id="UP000318297">
    <property type="component" value="Unassembled WGS sequence"/>
</dbReference>
<dbReference type="AlphaFoldDB" id="A0A561E7Q5"/>
<keyword evidence="3" id="KW-0378">Hydrolase</keyword>
<gene>
    <name evidence="3" type="ORF">BKA23_0425</name>
</gene>
<dbReference type="InterPro" id="IPR001375">
    <property type="entry name" value="Peptidase_S9_cat"/>
</dbReference>
<dbReference type="PANTHER" id="PTHR43056:SF5">
    <property type="entry name" value="PEPTIDASE S9 PROLYL OLIGOPEPTIDASE CATALYTIC DOMAIN-CONTAINING PROTEIN"/>
    <property type="match status" value="1"/>
</dbReference>
<name>A0A561E7Q5_9MICO</name>
<dbReference type="SUPFAM" id="SSF53474">
    <property type="entry name" value="alpha/beta-Hydrolases"/>
    <property type="match status" value="1"/>
</dbReference>
<dbReference type="InterPro" id="IPR050585">
    <property type="entry name" value="Xaa-Pro_dipeptidyl-ppase/CocE"/>
</dbReference>
<dbReference type="PANTHER" id="PTHR43056">
    <property type="entry name" value="PEPTIDASE S9 PROLYL OLIGOPEPTIDASE"/>
    <property type="match status" value="1"/>
</dbReference>
<protein>
    <submittedName>
        <fullName evidence="3">Dipeptidyl aminopeptidase/acylaminoacyl peptidase</fullName>
    </submittedName>
</protein>
<dbReference type="OrthoDB" id="128799at2"/>
<feature type="compositionally biased region" description="Basic and acidic residues" evidence="1">
    <location>
        <begin position="344"/>
        <end position="354"/>
    </location>
</feature>
<evidence type="ECO:0000313" key="4">
    <source>
        <dbReference type="Proteomes" id="UP000318297"/>
    </source>
</evidence>
<comment type="caution">
    <text evidence="3">The sequence shown here is derived from an EMBL/GenBank/DDBJ whole genome shotgun (WGS) entry which is preliminary data.</text>
</comment>
<feature type="region of interest" description="Disordered" evidence="1">
    <location>
        <begin position="344"/>
        <end position="363"/>
    </location>
</feature>
<dbReference type="GO" id="GO:0008236">
    <property type="term" value="F:serine-type peptidase activity"/>
    <property type="evidence" value="ECO:0007669"/>
    <property type="project" value="InterPro"/>
</dbReference>
<keyword evidence="4" id="KW-1185">Reference proteome</keyword>